<dbReference type="AlphaFoldDB" id="A0A7R9EJZ4"/>
<accession>A0A7R9EJZ4</accession>
<gene>
    <name evidence="2" type="ORF">TMSB3V08_LOCUS10749</name>
</gene>
<keyword evidence="1" id="KW-1133">Transmembrane helix</keyword>
<evidence type="ECO:0000256" key="1">
    <source>
        <dbReference type="SAM" id="Phobius"/>
    </source>
</evidence>
<feature type="transmembrane region" description="Helical" evidence="1">
    <location>
        <begin position="131"/>
        <end position="154"/>
    </location>
</feature>
<sequence>MCLTDEGNIDSVGLEELFQLMCLFIIIVGGVFRLLSGALMTGRSTPGLARCLRFSVETGSKFNSGLCWFPFVSFEFPACWETVVITSVICGSMFWSWDSSDMESSSSSSFIFMTTIVFNTPVTYNRVVYPIWAITLGWLSAVLSMMFIPGYIVYKLATSSGDCLKLPLFACLPALSVRSDPQRSCLTLMGLNPISVSSAIMASLGMVEWRALITTLKGLSLCSI</sequence>
<evidence type="ECO:0000313" key="2">
    <source>
        <dbReference type="EMBL" id="CAD7434091.1"/>
    </source>
</evidence>
<dbReference type="EMBL" id="OB797107">
    <property type="protein sequence ID" value="CAD7434091.1"/>
    <property type="molecule type" value="Genomic_DNA"/>
</dbReference>
<name>A0A7R9EJZ4_9NEOP</name>
<keyword evidence="1" id="KW-0812">Transmembrane</keyword>
<keyword evidence="1" id="KW-0472">Membrane</keyword>
<proteinExistence type="predicted"/>
<dbReference type="Pfam" id="PF00209">
    <property type="entry name" value="SNF"/>
    <property type="match status" value="1"/>
</dbReference>
<protein>
    <submittedName>
        <fullName evidence="2">Uncharacterized protein</fullName>
    </submittedName>
</protein>
<dbReference type="GO" id="GO:0016020">
    <property type="term" value="C:membrane"/>
    <property type="evidence" value="ECO:0007669"/>
    <property type="project" value="InterPro"/>
</dbReference>
<organism evidence="2">
    <name type="scientific">Timema monikensis</name>
    <dbReference type="NCBI Taxonomy" id="170555"/>
    <lineage>
        <taxon>Eukaryota</taxon>
        <taxon>Metazoa</taxon>
        <taxon>Ecdysozoa</taxon>
        <taxon>Arthropoda</taxon>
        <taxon>Hexapoda</taxon>
        <taxon>Insecta</taxon>
        <taxon>Pterygota</taxon>
        <taxon>Neoptera</taxon>
        <taxon>Polyneoptera</taxon>
        <taxon>Phasmatodea</taxon>
        <taxon>Timematodea</taxon>
        <taxon>Timematoidea</taxon>
        <taxon>Timematidae</taxon>
        <taxon>Timema</taxon>
    </lineage>
</organism>
<dbReference type="InterPro" id="IPR000175">
    <property type="entry name" value="Na/ntran_symport"/>
</dbReference>
<reference evidence="2" key="1">
    <citation type="submission" date="2020-11" db="EMBL/GenBank/DDBJ databases">
        <authorList>
            <person name="Tran Van P."/>
        </authorList>
    </citation>
    <scope>NUCLEOTIDE SEQUENCE</scope>
</reference>
<feature type="transmembrane region" description="Helical" evidence="1">
    <location>
        <begin position="17"/>
        <end position="35"/>
    </location>
</feature>